<evidence type="ECO:0000313" key="9">
    <source>
        <dbReference type="RefSeq" id="XP_020094729.1"/>
    </source>
</evidence>
<dbReference type="Pfam" id="PF00854">
    <property type="entry name" value="PTR2"/>
    <property type="match status" value="1"/>
</dbReference>
<evidence type="ECO:0000256" key="5">
    <source>
        <dbReference type="ARBA" id="ARBA00023136"/>
    </source>
</evidence>
<evidence type="ECO:0000256" key="4">
    <source>
        <dbReference type="ARBA" id="ARBA00022989"/>
    </source>
</evidence>
<dbReference type="Proteomes" id="UP000515123">
    <property type="component" value="Linkage group 8"/>
</dbReference>
<dbReference type="Gene3D" id="1.20.1250.20">
    <property type="entry name" value="MFS general substrate transporter like domains"/>
    <property type="match status" value="1"/>
</dbReference>
<feature type="transmembrane region" description="Helical" evidence="7">
    <location>
        <begin position="220"/>
        <end position="240"/>
    </location>
</feature>
<gene>
    <name evidence="9" type="primary">LOC109714490</name>
</gene>
<keyword evidence="4 7" id="KW-1133">Transmembrane helix</keyword>
<evidence type="ECO:0000256" key="6">
    <source>
        <dbReference type="SAM" id="MobiDB-lite"/>
    </source>
</evidence>
<feature type="transmembrane region" description="Helical" evidence="7">
    <location>
        <begin position="345"/>
        <end position="364"/>
    </location>
</feature>
<sequence length="569" mass="63358">MDFEDSMERGEEKPLLNQTSSSRNYEAETPPEANEYSQLEQKPTDCRAPGLILGFECLESIGFNGVGTNLVVYLRSVLHSNNATNAANVAAWHGTSYFTPIIGALIADSYWGNYKTILISLILYLLGMILVTLSALTSASIKESNATQNVIFFSGLYLLAIGCGGVRSALLPFGADQFDDRNLIDRERKRSFFSWFYLCVNFGVIISGIFIVWIQENIGWALGFGIATLCITLAFVGYLLGTPIYRIRSSHGSPLESIFQVLIASFRKIRLEVPKDSGLLYEADSKRSNDSEQTKLAHTDDFRFLDKAAIVTDSDLDQNGAQNEWNICTVTQVEELKILLRLVPIWLTSIVYAAAHSQMFTTFIQQGTSMDTNIKHFSIPPASLNSFEVLAVMLWVILYNKIVAPATQSCFSNGAGLSQLQRMGIGRFLGIVAMAIAAYLEARRLEIFRRGEILSILWQLPQYFILAGSEMFSLITQLEFFYGQAPDSMKSTCTAFALLTISLGHYLSSMIIAVVAALTTAGGRPGWIPDDLNKGHLDYYFWVLTILCLVNFVVYLFFAQKFTLKKVIN</sequence>
<feature type="transmembrane region" description="Helical" evidence="7">
    <location>
        <begin position="192"/>
        <end position="214"/>
    </location>
</feature>
<reference evidence="8" key="1">
    <citation type="journal article" date="2015" name="Nat. Genet.">
        <title>The pineapple genome and the evolution of CAM photosynthesis.</title>
        <authorList>
            <person name="Ming R."/>
            <person name="VanBuren R."/>
            <person name="Wai C.M."/>
            <person name="Tang H."/>
            <person name="Schatz M.C."/>
            <person name="Bowers J.E."/>
            <person name="Lyons E."/>
            <person name="Wang M.L."/>
            <person name="Chen J."/>
            <person name="Biggers E."/>
            <person name="Zhang J."/>
            <person name="Huang L."/>
            <person name="Zhang L."/>
            <person name="Miao W."/>
            <person name="Zhang J."/>
            <person name="Ye Z."/>
            <person name="Miao C."/>
            <person name="Lin Z."/>
            <person name="Wang H."/>
            <person name="Zhou H."/>
            <person name="Yim W.C."/>
            <person name="Priest H.D."/>
            <person name="Zheng C."/>
            <person name="Woodhouse M."/>
            <person name="Edger P.P."/>
            <person name="Guyot R."/>
            <person name="Guo H.B."/>
            <person name="Guo H."/>
            <person name="Zheng G."/>
            <person name="Singh R."/>
            <person name="Sharma A."/>
            <person name="Min X."/>
            <person name="Zheng Y."/>
            <person name="Lee H."/>
            <person name="Gurtowski J."/>
            <person name="Sedlazeck F.J."/>
            <person name="Harkess A."/>
            <person name="McKain M.R."/>
            <person name="Liao Z."/>
            <person name="Fang J."/>
            <person name="Liu J."/>
            <person name="Zhang X."/>
            <person name="Zhang Q."/>
            <person name="Hu W."/>
            <person name="Qin Y."/>
            <person name="Wang K."/>
            <person name="Chen L.Y."/>
            <person name="Shirley N."/>
            <person name="Lin Y.R."/>
            <person name="Liu L.Y."/>
            <person name="Hernandez A.G."/>
            <person name="Wright C.L."/>
            <person name="Bulone V."/>
            <person name="Tuskan G.A."/>
            <person name="Heath K."/>
            <person name="Zee F."/>
            <person name="Moore P.H."/>
            <person name="Sunkar R."/>
            <person name="Leebens-Mack J.H."/>
            <person name="Mockler T."/>
            <person name="Bennetzen J.L."/>
            <person name="Freeling M."/>
            <person name="Sankoff D."/>
            <person name="Paterson A.H."/>
            <person name="Zhu X."/>
            <person name="Yang X."/>
            <person name="Smith J.A."/>
            <person name="Cushman J.C."/>
            <person name="Paull R.E."/>
            <person name="Yu Q."/>
        </authorList>
    </citation>
    <scope>NUCLEOTIDE SEQUENCE [LARGE SCALE GENOMIC DNA]</scope>
    <source>
        <strain evidence="8">cv. F153</strain>
    </source>
</reference>
<keyword evidence="5 7" id="KW-0472">Membrane</keyword>
<evidence type="ECO:0000256" key="2">
    <source>
        <dbReference type="ARBA" id="ARBA00005982"/>
    </source>
</evidence>
<dbReference type="SUPFAM" id="SSF103473">
    <property type="entry name" value="MFS general substrate transporter"/>
    <property type="match status" value="1"/>
</dbReference>
<feature type="transmembrane region" description="Helical" evidence="7">
    <location>
        <begin position="117"/>
        <end position="138"/>
    </location>
</feature>
<dbReference type="PANTHER" id="PTHR11654">
    <property type="entry name" value="OLIGOPEPTIDE TRANSPORTER-RELATED"/>
    <property type="match status" value="1"/>
</dbReference>
<protein>
    <submittedName>
        <fullName evidence="9">Protein NRT1/ PTR FAMILY 8.3-like isoform X1</fullName>
    </submittedName>
</protein>
<feature type="region of interest" description="Disordered" evidence="6">
    <location>
        <begin position="1"/>
        <end position="41"/>
    </location>
</feature>
<comment type="similarity">
    <text evidence="2">Belongs to the major facilitator superfamily. Proton-dependent oligopeptide transporter (POT/PTR) (TC 2.A.17) family.</text>
</comment>
<accession>A0A6P5FFI8</accession>
<feature type="transmembrane region" description="Helical" evidence="7">
    <location>
        <begin position="539"/>
        <end position="558"/>
    </location>
</feature>
<name>A0A6P5FFI8_ANACO</name>
<dbReference type="GO" id="GO:0016020">
    <property type="term" value="C:membrane"/>
    <property type="evidence" value="ECO:0007669"/>
    <property type="project" value="UniProtKB-SubCell"/>
</dbReference>
<feature type="transmembrane region" description="Helical" evidence="7">
    <location>
        <begin position="424"/>
        <end position="440"/>
    </location>
</feature>
<dbReference type="InterPro" id="IPR036259">
    <property type="entry name" value="MFS_trans_sf"/>
</dbReference>
<evidence type="ECO:0000256" key="7">
    <source>
        <dbReference type="SAM" id="Phobius"/>
    </source>
</evidence>
<dbReference type="GeneID" id="109714490"/>
<feature type="transmembrane region" description="Helical" evidence="7">
    <location>
        <begin position="494"/>
        <end position="519"/>
    </location>
</feature>
<evidence type="ECO:0000313" key="8">
    <source>
        <dbReference type="Proteomes" id="UP000515123"/>
    </source>
</evidence>
<organism evidence="8 9">
    <name type="scientific">Ananas comosus</name>
    <name type="common">Pineapple</name>
    <name type="synonym">Ananas ananas</name>
    <dbReference type="NCBI Taxonomy" id="4615"/>
    <lineage>
        <taxon>Eukaryota</taxon>
        <taxon>Viridiplantae</taxon>
        <taxon>Streptophyta</taxon>
        <taxon>Embryophyta</taxon>
        <taxon>Tracheophyta</taxon>
        <taxon>Spermatophyta</taxon>
        <taxon>Magnoliopsida</taxon>
        <taxon>Liliopsida</taxon>
        <taxon>Poales</taxon>
        <taxon>Bromeliaceae</taxon>
        <taxon>Bromelioideae</taxon>
        <taxon>Ananas</taxon>
    </lineage>
</organism>
<proteinExistence type="inferred from homology"/>
<comment type="subcellular location">
    <subcellularLocation>
        <location evidence="1">Membrane</location>
        <topology evidence="1">Multi-pass membrane protein</topology>
    </subcellularLocation>
</comment>
<feature type="transmembrane region" description="Helical" evidence="7">
    <location>
        <begin position="150"/>
        <end position="171"/>
    </location>
</feature>
<evidence type="ECO:0000256" key="3">
    <source>
        <dbReference type="ARBA" id="ARBA00022692"/>
    </source>
</evidence>
<feature type="compositionally biased region" description="Basic and acidic residues" evidence="6">
    <location>
        <begin position="1"/>
        <end position="14"/>
    </location>
</feature>
<dbReference type="AlphaFoldDB" id="A0A6P5FFI8"/>
<reference evidence="9" key="2">
    <citation type="submission" date="2025-08" db="UniProtKB">
        <authorList>
            <consortium name="RefSeq"/>
        </authorList>
    </citation>
    <scope>IDENTIFICATION</scope>
    <source>
        <tissue evidence="9">Leaf</tissue>
    </source>
</reference>
<dbReference type="OrthoDB" id="8904098at2759"/>
<dbReference type="RefSeq" id="XP_020094729.1">
    <property type="nucleotide sequence ID" value="XM_020239140.1"/>
</dbReference>
<feature type="transmembrane region" description="Helical" evidence="7">
    <location>
        <begin position="460"/>
        <end position="482"/>
    </location>
</feature>
<dbReference type="InterPro" id="IPR000109">
    <property type="entry name" value="POT_fam"/>
</dbReference>
<dbReference type="GO" id="GO:0022857">
    <property type="term" value="F:transmembrane transporter activity"/>
    <property type="evidence" value="ECO:0007669"/>
    <property type="project" value="InterPro"/>
</dbReference>
<keyword evidence="8" id="KW-1185">Reference proteome</keyword>
<evidence type="ECO:0000256" key="1">
    <source>
        <dbReference type="ARBA" id="ARBA00004141"/>
    </source>
</evidence>
<feature type="transmembrane region" description="Helical" evidence="7">
    <location>
        <begin position="384"/>
        <end position="403"/>
    </location>
</feature>
<keyword evidence="3 7" id="KW-0812">Transmembrane</keyword>